<protein>
    <submittedName>
        <fullName evidence="1">Uncharacterized protein</fullName>
    </submittedName>
</protein>
<evidence type="ECO:0000313" key="1">
    <source>
        <dbReference type="EMBL" id="CAL4123141.1"/>
    </source>
</evidence>
<reference evidence="1 2" key="1">
    <citation type="submission" date="2024-05" db="EMBL/GenBank/DDBJ databases">
        <authorList>
            <person name="Wallberg A."/>
        </authorList>
    </citation>
    <scope>NUCLEOTIDE SEQUENCE [LARGE SCALE GENOMIC DNA]</scope>
</reference>
<dbReference type="AlphaFoldDB" id="A0AAV2RD86"/>
<gene>
    <name evidence="1" type="ORF">MNOR_LOCUS23829</name>
</gene>
<accession>A0AAV2RD86</accession>
<proteinExistence type="predicted"/>
<feature type="non-terminal residue" evidence="1">
    <location>
        <position position="1"/>
    </location>
</feature>
<name>A0AAV2RD86_MEGNR</name>
<dbReference type="Proteomes" id="UP001497623">
    <property type="component" value="Unassembled WGS sequence"/>
</dbReference>
<organism evidence="1 2">
    <name type="scientific">Meganyctiphanes norvegica</name>
    <name type="common">Northern krill</name>
    <name type="synonym">Thysanopoda norvegica</name>
    <dbReference type="NCBI Taxonomy" id="48144"/>
    <lineage>
        <taxon>Eukaryota</taxon>
        <taxon>Metazoa</taxon>
        <taxon>Ecdysozoa</taxon>
        <taxon>Arthropoda</taxon>
        <taxon>Crustacea</taxon>
        <taxon>Multicrustacea</taxon>
        <taxon>Malacostraca</taxon>
        <taxon>Eumalacostraca</taxon>
        <taxon>Eucarida</taxon>
        <taxon>Euphausiacea</taxon>
        <taxon>Euphausiidae</taxon>
        <taxon>Meganyctiphanes</taxon>
    </lineage>
</organism>
<dbReference type="EMBL" id="CAXKWB010021396">
    <property type="protein sequence ID" value="CAL4123141.1"/>
    <property type="molecule type" value="Genomic_DNA"/>
</dbReference>
<sequence length="130" mass="14310">SVNRIIAVSNNKSIRIVAPIQSTMVVVGFLALVLTVLSVQSATAAIVTGRTGQMLGETRGEYLRQMSPELISLLKQDLPDIRDLRIVDGPSGPQLDMPLTGCRDSVDCHQRFTNYLGLLMRMVETGKRRK</sequence>
<keyword evidence="2" id="KW-1185">Reference proteome</keyword>
<evidence type="ECO:0000313" key="2">
    <source>
        <dbReference type="Proteomes" id="UP001497623"/>
    </source>
</evidence>
<comment type="caution">
    <text evidence="1">The sequence shown here is derived from an EMBL/GenBank/DDBJ whole genome shotgun (WGS) entry which is preliminary data.</text>
</comment>